<dbReference type="Pfam" id="PF05303">
    <property type="entry name" value="GSKIP_dom"/>
    <property type="match status" value="1"/>
</dbReference>
<comment type="similarity">
    <text evidence="1">Belongs to the GSKIP family.</text>
</comment>
<dbReference type="PANTHER" id="PTHR12490:SF4">
    <property type="entry name" value="GSK3B-INTERACTING PROTEIN"/>
    <property type="match status" value="1"/>
</dbReference>
<dbReference type="Gene3D" id="3.30.2280.10">
    <property type="entry name" value="Hypothetical protein (hspc210)"/>
    <property type="match status" value="1"/>
</dbReference>
<dbReference type="GO" id="GO:0051018">
    <property type="term" value="F:protein kinase A binding"/>
    <property type="evidence" value="ECO:0007669"/>
    <property type="project" value="TreeGrafter"/>
</dbReference>
<reference evidence="3 4" key="1">
    <citation type="submission" date="2019-01" db="EMBL/GenBank/DDBJ databases">
        <authorList>
            <person name="Sayadi A."/>
        </authorList>
    </citation>
    <scope>NUCLEOTIDE SEQUENCE [LARGE SCALE GENOMIC DNA]</scope>
</reference>
<dbReference type="InterPro" id="IPR037395">
    <property type="entry name" value="GSKIP"/>
</dbReference>
<dbReference type="AlphaFoldDB" id="A0A653BIF0"/>
<dbReference type="InterPro" id="IPR007967">
    <property type="entry name" value="GSKIP_dom"/>
</dbReference>
<evidence type="ECO:0000313" key="3">
    <source>
        <dbReference type="EMBL" id="VEN35094.1"/>
    </source>
</evidence>
<dbReference type="OrthoDB" id="5804279at2759"/>
<dbReference type="GO" id="GO:0005737">
    <property type="term" value="C:cytoplasm"/>
    <property type="evidence" value="ECO:0007669"/>
    <property type="project" value="TreeGrafter"/>
</dbReference>
<organism evidence="3 4">
    <name type="scientific">Callosobruchus maculatus</name>
    <name type="common">Southern cowpea weevil</name>
    <name type="synonym">Pulse bruchid</name>
    <dbReference type="NCBI Taxonomy" id="64391"/>
    <lineage>
        <taxon>Eukaryota</taxon>
        <taxon>Metazoa</taxon>
        <taxon>Ecdysozoa</taxon>
        <taxon>Arthropoda</taxon>
        <taxon>Hexapoda</taxon>
        <taxon>Insecta</taxon>
        <taxon>Pterygota</taxon>
        <taxon>Neoptera</taxon>
        <taxon>Endopterygota</taxon>
        <taxon>Coleoptera</taxon>
        <taxon>Polyphaga</taxon>
        <taxon>Cucujiformia</taxon>
        <taxon>Chrysomeloidea</taxon>
        <taxon>Chrysomelidae</taxon>
        <taxon>Bruchinae</taxon>
        <taxon>Bruchini</taxon>
        <taxon>Callosobruchus</taxon>
    </lineage>
</organism>
<dbReference type="Proteomes" id="UP000410492">
    <property type="component" value="Unassembled WGS sequence"/>
</dbReference>
<evidence type="ECO:0000313" key="4">
    <source>
        <dbReference type="Proteomes" id="UP000410492"/>
    </source>
</evidence>
<keyword evidence="4" id="KW-1185">Reference proteome</keyword>
<dbReference type="GO" id="GO:0060828">
    <property type="term" value="P:regulation of canonical Wnt signaling pathway"/>
    <property type="evidence" value="ECO:0007669"/>
    <property type="project" value="InterPro"/>
</dbReference>
<dbReference type="InterPro" id="IPR023231">
    <property type="entry name" value="GSKIP_dom_sf"/>
</dbReference>
<accession>A0A653BIF0</accession>
<gene>
    <name evidence="3" type="ORF">CALMAC_LOCUS1091</name>
</gene>
<feature type="domain" description="GSKIP" evidence="2">
    <location>
        <begin position="12"/>
        <end position="110"/>
    </location>
</feature>
<dbReference type="GO" id="GO:0019207">
    <property type="term" value="F:kinase regulator activity"/>
    <property type="evidence" value="ECO:0007669"/>
    <property type="project" value="TreeGrafter"/>
</dbReference>
<evidence type="ECO:0000256" key="1">
    <source>
        <dbReference type="ARBA" id="ARBA00009571"/>
    </source>
</evidence>
<proteinExistence type="inferred from homology"/>
<dbReference type="SUPFAM" id="SSF103107">
    <property type="entry name" value="Hypothetical protein c14orf129, hspc210"/>
    <property type="match status" value="1"/>
</dbReference>
<sequence>MTEEVLDAENWKLEATAVINDVKDHVKTLTISEKLKSDNTHIYLNLITIEENCYCIQLSGRGFRVVGYNFDEIDQATDEYFETPYSLLNKLSPKFKDSFANDLFNRLNNLS</sequence>
<protein>
    <recommendedName>
        <fullName evidence="2">GSKIP domain-containing protein</fullName>
    </recommendedName>
</protein>
<dbReference type="PANTHER" id="PTHR12490">
    <property type="entry name" value="GSK3B-INTERACTING PROTEIN"/>
    <property type="match status" value="1"/>
</dbReference>
<dbReference type="EMBL" id="CAACVG010001216">
    <property type="protein sequence ID" value="VEN35094.1"/>
    <property type="molecule type" value="Genomic_DNA"/>
</dbReference>
<evidence type="ECO:0000259" key="2">
    <source>
        <dbReference type="Pfam" id="PF05303"/>
    </source>
</evidence>
<name>A0A653BIF0_CALMS</name>